<protein>
    <submittedName>
        <fullName evidence="1">Uncharacterized protein</fullName>
    </submittedName>
</protein>
<sequence>MINNPTGIVDKIKLVTSFPDMLVRFSLVVGDETVNCICGDTSICNSLLFLEDGKTEVALFGIYNTRKQLVVKKMFIKNPTSFEKEFAVRCLA</sequence>
<keyword evidence="2" id="KW-1185">Reference proteome</keyword>
<accession>A0A369B453</accession>
<organism evidence="1 2">
    <name type="scientific">Vagococcus fluvialis</name>
    <dbReference type="NCBI Taxonomy" id="2738"/>
    <lineage>
        <taxon>Bacteria</taxon>
        <taxon>Bacillati</taxon>
        <taxon>Bacillota</taxon>
        <taxon>Bacilli</taxon>
        <taxon>Lactobacillales</taxon>
        <taxon>Enterococcaceae</taxon>
        <taxon>Vagococcus</taxon>
    </lineage>
</organism>
<reference evidence="1 2" key="1">
    <citation type="submission" date="2017-05" db="EMBL/GenBank/DDBJ databases">
        <title>Vagococcus spp. assemblies.</title>
        <authorList>
            <person name="Gulvik C.A."/>
        </authorList>
    </citation>
    <scope>NUCLEOTIDE SEQUENCE [LARGE SCALE GENOMIC DNA]</scope>
    <source>
        <strain evidence="1 2">NCFB 2497</strain>
    </source>
</reference>
<dbReference type="EMBL" id="NGJX01000001">
    <property type="protein sequence ID" value="RSU05416.1"/>
    <property type="molecule type" value="Genomic_DNA"/>
</dbReference>
<evidence type="ECO:0000313" key="2">
    <source>
        <dbReference type="Proteomes" id="UP000288197"/>
    </source>
</evidence>
<comment type="caution">
    <text evidence="1">The sequence shown here is derived from an EMBL/GenBank/DDBJ whole genome shotgun (WGS) entry which is preliminary data.</text>
</comment>
<evidence type="ECO:0000313" key="1">
    <source>
        <dbReference type="EMBL" id="RSU05416.1"/>
    </source>
</evidence>
<proteinExistence type="predicted"/>
<dbReference type="AlphaFoldDB" id="A0A369B453"/>
<gene>
    <name evidence="1" type="ORF">CBF32_00005</name>
</gene>
<dbReference type="Proteomes" id="UP000288197">
    <property type="component" value="Unassembled WGS sequence"/>
</dbReference>
<name>A0A369B453_9ENTE</name>